<dbReference type="AlphaFoldDB" id="A0A455W213"/>
<proteinExistence type="predicted"/>
<accession>A0A455W213</accession>
<name>A0A455W213_ENTAS</name>
<organism evidence="1">
    <name type="scientific">Enterobacter asburiae</name>
    <dbReference type="NCBI Taxonomy" id="61645"/>
    <lineage>
        <taxon>Bacteria</taxon>
        <taxon>Pseudomonadati</taxon>
        <taxon>Pseudomonadota</taxon>
        <taxon>Gammaproteobacteria</taxon>
        <taxon>Enterobacterales</taxon>
        <taxon>Enterobacteriaceae</taxon>
        <taxon>Enterobacter</taxon>
        <taxon>Enterobacter cloacae complex</taxon>
    </lineage>
</organism>
<reference evidence="1" key="1">
    <citation type="submission" date="2019-03" db="EMBL/GenBank/DDBJ databases">
        <title>Complete genome sequences of Enterobacter asburiae str. MRY18-106 isolated from a patient in Japan.</title>
        <authorList>
            <person name="Sekizuka T."/>
            <person name="Matsui M."/>
            <person name="Takara T."/>
            <person name="Uechi A."/>
            <person name="Harakuni M."/>
            <person name="Kimura T."/>
            <person name="Suzuki S."/>
            <person name="Kuroda M."/>
        </authorList>
    </citation>
    <scope>NUCLEOTIDE SEQUENCE</scope>
    <source>
        <strain evidence="1">MRY18-106</strain>
    </source>
</reference>
<protein>
    <submittedName>
        <fullName evidence="1">Uncharacterized protein</fullName>
    </submittedName>
</protein>
<sequence length="41" mass="4244">MFNAVGSLRLFGRLPFPLTPALSLKGEGANHPLAPLGRGLG</sequence>
<gene>
    <name evidence="1" type="ORF">MRY18106EAS_30270</name>
</gene>
<dbReference type="EMBL" id="AP019533">
    <property type="protein sequence ID" value="BBI96495.1"/>
    <property type="molecule type" value="Genomic_DNA"/>
</dbReference>
<evidence type="ECO:0000313" key="1">
    <source>
        <dbReference type="EMBL" id="BBI96495.1"/>
    </source>
</evidence>